<gene>
    <name evidence="5" type="ORF">YC6258_02660</name>
</gene>
<dbReference type="NCBIfam" id="TIGR01549">
    <property type="entry name" value="HAD-SF-IA-v1"/>
    <property type="match status" value="1"/>
</dbReference>
<name>A0A0C5VMZ3_9GAMM</name>
<keyword evidence="4" id="KW-0460">Magnesium</keyword>
<evidence type="ECO:0000256" key="4">
    <source>
        <dbReference type="ARBA" id="ARBA00022842"/>
    </source>
</evidence>
<dbReference type="PANTHER" id="PTHR46470:SF2">
    <property type="entry name" value="GLYCERALDEHYDE 3-PHOSPHATE PHOSPHATASE"/>
    <property type="match status" value="1"/>
</dbReference>
<evidence type="ECO:0000256" key="3">
    <source>
        <dbReference type="ARBA" id="ARBA00022801"/>
    </source>
</evidence>
<keyword evidence="6" id="KW-1185">Reference proteome</keyword>
<dbReference type="InterPro" id="IPR036412">
    <property type="entry name" value="HAD-like_sf"/>
</dbReference>
<dbReference type="SFLD" id="SFLDS00003">
    <property type="entry name" value="Haloacid_Dehalogenase"/>
    <property type="match status" value="1"/>
</dbReference>
<comment type="cofactor">
    <cofactor evidence="1">
        <name>Mg(2+)</name>
        <dbReference type="ChEBI" id="CHEBI:18420"/>
    </cofactor>
</comment>
<dbReference type="SUPFAM" id="SSF56784">
    <property type="entry name" value="HAD-like"/>
    <property type="match status" value="1"/>
</dbReference>
<dbReference type="OrthoDB" id="367448at2"/>
<dbReference type="AlphaFoldDB" id="A0A0C5VMZ3"/>
<dbReference type="EC" id="3.8.1.2" evidence="5"/>
<dbReference type="Proteomes" id="UP000032266">
    <property type="component" value="Chromosome"/>
</dbReference>
<dbReference type="InterPro" id="IPR023214">
    <property type="entry name" value="HAD_sf"/>
</dbReference>
<dbReference type="Gene3D" id="1.20.120.710">
    <property type="entry name" value="Haloacid dehalogenase hydrolase-like domain"/>
    <property type="match status" value="1"/>
</dbReference>
<dbReference type="KEGG" id="gsn:YC6258_02660"/>
<dbReference type="PRINTS" id="PR00413">
    <property type="entry name" value="HADHALOGNASE"/>
</dbReference>
<dbReference type="GO" id="GO:0016791">
    <property type="term" value="F:phosphatase activity"/>
    <property type="evidence" value="ECO:0007669"/>
    <property type="project" value="TreeGrafter"/>
</dbReference>
<dbReference type="InterPro" id="IPR051400">
    <property type="entry name" value="HAD-like_hydrolase"/>
</dbReference>
<dbReference type="STRING" id="1445510.YC6258_02660"/>
<dbReference type="GO" id="GO:0044281">
    <property type="term" value="P:small molecule metabolic process"/>
    <property type="evidence" value="ECO:0007669"/>
    <property type="project" value="UniProtKB-ARBA"/>
</dbReference>
<dbReference type="GO" id="GO:0018784">
    <property type="term" value="F:(S)-2-haloacid dehalogenase activity"/>
    <property type="evidence" value="ECO:0007669"/>
    <property type="project" value="UniProtKB-EC"/>
</dbReference>
<evidence type="ECO:0000313" key="6">
    <source>
        <dbReference type="Proteomes" id="UP000032266"/>
    </source>
</evidence>
<keyword evidence="3 5" id="KW-0378">Hydrolase</keyword>
<dbReference type="GO" id="GO:0046872">
    <property type="term" value="F:metal ion binding"/>
    <property type="evidence" value="ECO:0007669"/>
    <property type="project" value="UniProtKB-KW"/>
</dbReference>
<dbReference type="PANTHER" id="PTHR46470">
    <property type="entry name" value="N-ACYLNEURAMINATE-9-PHOSPHATASE"/>
    <property type="match status" value="1"/>
</dbReference>
<dbReference type="Gene3D" id="3.40.50.1000">
    <property type="entry name" value="HAD superfamily/HAD-like"/>
    <property type="match status" value="1"/>
</dbReference>
<evidence type="ECO:0000256" key="1">
    <source>
        <dbReference type="ARBA" id="ARBA00001946"/>
    </source>
</evidence>
<evidence type="ECO:0000256" key="2">
    <source>
        <dbReference type="ARBA" id="ARBA00022723"/>
    </source>
</evidence>
<keyword evidence="2" id="KW-0479">Metal-binding</keyword>
<sequence>MKTILFDLDNTLTHREQTIRNYTRVFFSDYAHQLITGLDPIWLADKIVTLDEGGYSGHRERSFTLAMLDIWRTRPDANDLLEHWLSWVPAHPVMMPGLYHVLNKLKHWQYTLGIVTNGAQSIQQAKICALKIEQYFDVILTSEAAGMSKPDSGIFLAALSVLQCQATDAIYVGDHPINDYQGAMDCGMKAIWFRGFHIWPQNLAPPQSYIDHLEHLLDKV</sequence>
<dbReference type="Pfam" id="PF13419">
    <property type="entry name" value="HAD_2"/>
    <property type="match status" value="1"/>
</dbReference>
<evidence type="ECO:0000313" key="5">
    <source>
        <dbReference type="EMBL" id="AJQ94698.1"/>
    </source>
</evidence>
<organism evidence="5 6">
    <name type="scientific">Gynuella sunshinyii YC6258</name>
    <dbReference type="NCBI Taxonomy" id="1445510"/>
    <lineage>
        <taxon>Bacteria</taxon>
        <taxon>Pseudomonadati</taxon>
        <taxon>Pseudomonadota</taxon>
        <taxon>Gammaproteobacteria</taxon>
        <taxon>Oceanospirillales</taxon>
        <taxon>Saccharospirillaceae</taxon>
        <taxon>Gynuella</taxon>
    </lineage>
</organism>
<proteinExistence type="predicted"/>
<reference evidence="5 6" key="1">
    <citation type="submission" date="2014-01" db="EMBL/GenBank/DDBJ databases">
        <title>Full genme sequencing of cellulolytic bacterium Gynuella sunshinyii YC6258T gen. nov., sp. nov.</title>
        <authorList>
            <person name="Khan H."/>
            <person name="Chung E.J."/>
            <person name="Chung Y.R."/>
        </authorList>
    </citation>
    <scope>NUCLEOTIDE SEQUENCE [LARGE SCALE GENOMIC DNA]</scope>
    <source>
        <strain evidence="5 6">YC6258</strain>
    </source>
</reference>
<dbReference type="InterPro" id="IPR006439">
    <property type="entry name" value="HAD-SF_hydro_IA"/>
</dbReference>
<dbReference type="RefSeq" id="WP_044617185.1">
    <property type="nucleotide sequence ID" value="NZ_CP007142.1"/>
</dbReference>
<accession>A0A0C5VMZ3</accession>
<dbReference type="InterPro" id="IPR041492">
    <property type="entry name" value="HAD_2"/>
</dbReference>
<dbReference type="EMBL" id="CP007142">
    <property type="protein sequence ID" value="AJQ94698.1"/>
    <property type="molecule type" value="Genomic_DNA"/>
</dbReference>
<dbReference type="HOGENOM" id="CLU_045011_8_3_6"/>
<protein>
    <submittedName>
        <fullName evidence="5">Putative hydrolase (HAD superfamily)</fullName>
        <ecNumber evidence="5">3.8.1.2</ecNumber>
    </submittedName>
</protein>
<dbReference type="SFLD" id="SFLDG01129">
    <property type="entry name" value="C1.5:_HAD__Beta-PGM__Phosphata"/>
    <property type="match status" value="1"/>
</dbReference>